<keyword evidence="6" id="KW-0460">Magnesium</keyword>
<dbReference type="PIRSF" id="PIRSF001563">
    <property type="entry name" value="Folylpolyglu_synth"/>
    <property type="match status" value="1"/>
</dbReference>
<protein>
    <recommendedName>
        <fullName evidence="9">Folylpoly-gamma-glutamate synthetase-dihydrofolate synthetase</fullName>
    </recommendedName>
</protein>
<evidence type="ECO:0000313" key="8">
    <source>
        <dbReference type="Proteomes" id="UP000063964"/>
    </source>
</evidence>
<dbReference type="NCBIfam" id="TIGR01499">
    <property type="entry name" value="folC"/>
    <property type="match status" value="1"/>
</dbReference>
<dbReference type="GO" id="GO:0004326">
    <property type="term" value="F:tetrahydrofolylpolyglutamate synthase activity"/>
    <property type="evidence" value="ECO:0007669"/>
    <property type="project" value="InterPro"/>
</dbReference>
<dbReference type="SUPFAM" id="SSF53244">
    <property type="entry name" value="MurD-like peptide ligases, peptide-binding domain"/>
    <property type="match status" value="1"/>
</dbReference>
<dbReference type="GO" id="GO:0008841">
    <property type="term" value="F:dihydrofolate synthase activity"/>
    <property type="evidence" value="ECO:0007669"/>
    <property type="project" value="TreeGrafter"/>
</dbReference>
<evidence type="ECO:0008006" key="9">
    <source>
        <dbReference type="Google" id="ProtNLM"/>
    </source>
</evidence>
<dbReference type="Gene3D" id="3.90.190.20">
    <property type="entry name" value="Mur ligase, C-terminal domain"/>
    <property type="match status" value="1"/>
</dbReference>
<dbReference type="KEGG" id="doa:AXF15_12960"/>
<dbReference type="PANTHER" id="PTHR11136">
    <property type="entry name" value="FOLYLPOLYGLUTAMATE SYNTHASE-RELATED"/>
    <property type="match status" value="1"/>
</dbReference>
<dbReference type="GO" id="GO:0005524">
    <property type="term" value="F:ATP binding"/>
    <property type="evidence" value="ECO:0007669"/>
    <property type="project" value="UniProtKB-KW"/>
</dbReference>
<dbReference type="PANTHER" id="PTHR11136:SF0">
    <property type="entry name" value="DIHYDROFOLATE SYNTHETASE-RELATED"/>
    <property type="match status" value="1"/>
</dbReference>
<proteinExistence type="inferred from homology"/>
<evidence type="ECO:0000313" key="7">
    <source>
        <dbReference type="EMBL" id="AMD93916.1"/>
    </source>
</evidence>
<dbReference type="OrthoDB" id="9809356at2"/>
<keyword evidence="5" id="KW-0067">ATP-binding</keyword>
<evidence type="ECO:0000256" key="4">
    <source>
        <dbReference type="ARBA" id="ARBA00022741"/>
    </source>
</evidence>
<dbReference type="AlphaFoldDB" id="A0A120KNE3"/>
<dbReference type="InterPro" id="IPR001645">
    <property type="entry name" value="Folylpolyglutamate_synth"/>
</dbReference>
<evidence type="ECO:0000256" key="5">
    <source>
        <dbReference type="ARBA" id="ARBA00022840"/>
    </source>
</evidence>
<dbReference type="RefSeq" id="WP_066608384.1">
    <property type="nucleotide sequence ID" value="NZ_CP014230.1"/>
</dbReference>
<reference evidence="8" key="1">
    <citation type="submission" date="2016-02" db="EMBL/GenBank/DDBJ databases">
        <authorList>
            <person name="Holder M.E."/>
            <person name="Ajami N.J."/>
            <person name="Petrosino J.F."/>
        </authorList>
    </citation>
    <scope>NUCLEOTIDE SEQUENCE [LARGE SCALE GENOMIC DNA]</scope>
    <source>
        <strain evidence="8">DSM 12838</strain>
    </source>
</reference>
<gene>
    <name evidence="7" type="ORF">AXF15_12960</name>
</gene>
<dbReference type="Gene3D" id="3.40.1190.10">
    <property type="entry name" value="Mur-like, catalytic domain"/>
    <property type="match status" value="1"/>
</dbReference>
<comment type="similarity">
    <text evidence="1">Belongs to the folylpolyglutamate synthase family.</text>
</comment>
<accession>A0A120KNE3</accession>
<dbReference type="InterPro" id="IPR036565">
    <property type="entry name" value="Mur-like_cat_sf"/>
</dbReference>
<dbReference type="STRING" id="888061.AXF15_12960"/>
<keyword evidence="3" id="KW-0479">Metal-binding</keyword>
<dbReference type="Proteomes" id="UP000063964">
    <property type="component" value="Chromosome"/>
</dbReference>
<dbReference type="SUPFAM" id="SSF53623">
    <property type="entry name" value="MurD-like peptide ligases, catalytic domain"/>
    <property type="match status" value="1"/>
</dbReference>
<dbReference type="GO" id="GO:0046872">
    <property type="term" value="F:metal ion binding"/>
    <property type="evidence" value="ECO:0007669"/>
    <property type="project" value="UniProtKB-KW"/>
</dbReference>
<evidence type="ECO:0000256" key="1">
    <source>
        <dbReference type="ARBA" id="ARBA00008276"/>
    </source>
</evidence>
<dbReference type="GO" id="GO:0005737">
    <property type="term" value="C:cytoplasm"/>
    <property type="evidence" value="ECO:0007669"/>
    <property type="project" value="TreeGrafter"/>
</dbReference>
<keyword evidence="8" id="KW-1185">Reference proteome</keyword>
<keyword evidence="2" id="KW-0436">Ligase</keyword>
<evidence type="ECO:0000256" key="2">
    <source>
        <dbReference type="ARBA" id="ARBA00022598"/>
    </source>
</evidence>
<name>A0A120KNE3_9BACT</name>
<dbReference type="InterPro" id="IPR036615">
    <property type="entry name" value="Mur_ligase_C_dom_sf"/>
</dbReference>
<evidence type="ECO:0000256" key="6">
    <source>
        <dbReference type="ARBA" id="ARBA00022842"/>
    </source>
</evidence>
<evidence type="ECO:0000256" key="3">
    <source>
        <dbReference type="ARBA" id="ARBA00022723"/>
    </source>
</evidence>
<organism evidence="7 8">
    <name type="scientific">Desulfomicrobium orale DSM 12838</name>
    <dbReference type="NCBI Taxonomy" id="888061"/>
    <lineage>
        <taxon>Bacteria</taxon>
        <taxon>Pseudomonadati</taxon>
        <taxon>Thermodesulfobacteriota</taxon>
        <taxon>Desulfovibrionia</taxon>
        <taxon>Desulfovibrionales</taxon>
        <taxon>Desulfomicrobiaceae</taxon>
        <taxon>Desulfomicrobium</taxon>
    </lineage>
</organism>
<dbReference type="EMBL" id="CP014230">
    <property type="protein sequence ID" value="AMD93916.1"/>
    <property type="molecule type" value="Genomic_DNA"/>
</dbReference>
<keyword evidence="4" id="KW-0547">Nucleotide-binding</keyword>
<sequence>MKFPSFEHFTVYLDSLGLFSMRLGLDRMHAALDRMRLTRPESTMVHVVGTNGKGSTSAFLAALAQAHGLRVGLYTSPHLVSVRERIRVDGRLLPEKCWVEAANAVMARCADVGLTYFELVTVMALHLFRAERVDLAVLEAGLGGTHDATCAVNADLTVMTPVGLDHEHVLGPELPDIARDKSGALGRCPAVTGIQNAEVRRVFDHAGRAWPLQDLASHRTLEGFAFEFADTVISPETLPGHPPYQTHNAALAFLAWNTLAGMRGWKSDPERCRVTLARTYFPGRFHRHGHVLVDGAHNAMGLAALCEALERKSGHFQRLVFQSMRDKIVPDDMLARLRALADEVVIPALPLERASDPAELTRRFGPGAAVADSLAAALAPGKTTLICGSLYLAGAYYALHPECLEL</sequence>